<sequence length="566" mass="58594">MVLPVASGSGTGTGGTGANGDKDKDEQQLSTADRIEELTSPTALRKLVLSYLLHHCYIDTAHAFARDGASTPSASNDGLLAELEQERETARGEAAAATPVPSLGYSNAPLGGSTGGSTPRAGGSSSGSRGTHPLSAPPLSRQDSSMEVEGDHLLASASSSSTYNVRSGASGTIPGGPGPIDEDAEMGEAGIHDGEEDGGSATYDGTNGNGATHSGELGSELSDEDLQSVRLRQEIRDHILAGRIRHATEVLNTHFPTVLNAEERPTYARSKPSKANGSIWSLPSGPTSLEPEHLALNLQIQAFIESVRSANTPSNGVGSMMLSHSSLTSNGHSSSATASKDAGLRASSPAPHNMAQSAPGIAAATISRSSSPAPSSVSSASSSASHPSGGMPTALQSALGNAQLLYASVQRLRNGPYKELYKKELESVTAILAYKDLERSPLKKYLDVKRRKSLADQINSAIMFRTGRPSQPLIESAVRQTTFVWSQLHNEHVAIPQDHPAYQKGARPSGSNGSNNGGGAGGGAGPISGFGLGRGEEAWMQDSGADKKGKTKVPSTFYLPAFLAER</sequence>
<name>A0A316U492_9BASI</name>
<dbReference type="AlphaFoldDB" id="A0A316U492"/>
<dbReference type="STRING" id="1684307.A0A316U492"/>
<keyword evidence="4" id="KW-1185">Reference proteome</keyword>
<dbReference type="PROSITE" id="PS50896">
    <property type="entry name" value="LISH"/>
    <property type="match status" value="1"/>
</dbReference>
<evidence type="ECO:0000313" key="3">
    <source>
        <dbReference type="EMBL" id="PWN20082.1"/>
    </source>
</evidence>
<feature type="region of interest" description="Disordered" evidence="1">
    <location>
        <begin position="1"/>
        <end position="35"/>
    </location>
</feature>
<evidence type="ECO:0000313" key="4">
    <source>
        <dbReference type="Proteomes" id="UP000245942"/>
    </source>
</evidence>
<feature type="domain" description="CTLH" evidence="2">
    <location>
        <begin position="228"/>
        <end position="314"/>
    </location>
</feature>
<gene>
    <name evidence="3" type="ORF">BCV69DRAFT_283616</name>
</gene>
<dbReference type="OrthoDB" id="8048523at2759"/>
<feature type="region of interest" description="Disordered" evidence="1">
    <location>
        <begin position="315"/>
        <end position="394"/>
    </location>
</feature>
<dbReference type="InterPro" id="IPR006595">
    <property type="entry name" value="CTLH_C"/>
</dbReference>
<feature type="compositionally biased region" description="Low complexity" evidence="1">
    <location>
        <begin position="116"/>
        <end position="131"/>
    </location>
</feature>
<feature type="compositionally biased region" description="Gly residues" evidence="1">
    <location>
        <begin position="9"/>
        <end position="18"/>
    </location>
</feature>
<dbReference type="InterPro" id="IPR006594">
    <property type="entry name" value="LisH"/>
</dbReference>
<organism evidence="3 4">
    <name type="scientific">Pseudomicrostroma glucosiphilum</name>
    <dbReference type="NCBI Taxonomy" id="1684307"/>
    <lineage>
        <taxon>Eukaryota</taxon>
        <taxon>Fungi</taxon>
        <taxon>Dikarya</taxon>
        <taxon>Basidiomycota</taxon>
        <taxon>Ustilaginomycotina</taxon>
        <taxon>Exobasidiomycetes</taxon>
        <taxon>Microstromatales</taxon>
        <taxon>Microstromatales incertae sedis</taxon>
        <taxon>Pseudomicrostroma</taxon>
    </lineage>
</organism>
<dbReference type="RefSeq" id="XP_025347242.1">
    <property type="nucleotide sequence ID" value="XM_025492775.1"/>
</dbReference>
<feature type="compositionally biased region" description="Basic and acidic residues" evidence="1">
    <location>
        <begin position="20"/>
        <end position="35"/>
    </location>
</feature>
<dbReference type="GeneID" id="37014509"/>
<accession>A0A316U492</accession>
<dbReference type="InterPro" id="IPR013144">
    <property type="entry name" value="CRA_dom"/>
</dbReference>
<feature type="compositionally biased region" description="Polar residues" evidence="1">
    <location>
        <begin position="203"/>
        <end position="212"/>
    </location>
</feature>
<feature type="region of interest" description="Disordered" evidence="1">
    <location>
        <begin position="84"/>
        <end position="224"/>
    </location>
</feature>
<feature type="region of interest" description="Disordered" evidence="1">
    <location>
        <begin position="500"/>
        <end position="552"/>
    </location>
</feature>
<proteinExistence type="predicted"/>
<dbReference type="Proteomes" id="UP000245942">
    <property type="component" value="Unassembled WGS sequence"/>
</dbReference>
<protein>
    <recommendedName>
        <fullName evidence="2">CTLH domain-containing protein</fullName>
    </recommendedName>
</protein>
<dbReference type="EMBL" id="KZ819329">
    <property type="protein sequence ID" value="PWN20082.1"/>
    <property type="molecule type" value="Genomic_DNA"/>
</dbReference>
<dbReference type="InterPro" id="IPR050618">
    <property type="entry name" value="Ubq-SigPath_Reg"/>
</dbReference>
<feature type="compositionally biased region" description="Low complexity" evidence="1">
    <location>
        <begin position="505"/>
        <end position="514"/>
    </location>
</feature>
<dbReference type="SMART" id="SM00757">
    <property type="entry name" value="CRA"/>
    <property type="match status" value="1"/>
</dbReference>
<evidence type="ECO:0000256" key="1">
    <source>
        <dbReference type="SAM" id="MobiDB-lite"/>
    </source>
</evidence>
<dbReference type="Pfam" id="PF10607">
    <property type="entry name" value="CTLH"/>
    <property type="match status" value="1"/>
</dbReference>
<feature type="compositionally biased region" description="Polar residues" evidence="1">
    <location>
        <begin position="156"/>
        <end position="170"/>
    </location>
</feature>
<dbReference type="InterPro" id="IPR024964">
    <property type="entry name" value="CTLH/CRA"/>
</dbReference>
<feature type="compositionally biased region" description="Low complexity" evidence="1">
    <location>
        <begin position="362"/>
        <end position="388"/>
    </location>
</feature>
<dbReference type="PANTHER" id="PTHR12864">
    <property type="entry name" value="RAN BINDING PROTEIN 9-RELATED"/>
    <property type="match status" value="1"/>
</dbReference>
<feature type="compositionally biased region" description="Low complexity" evidence="1">
    <location>
        <begin position="322"/>
        <end position="335"/>
    </location>
</feature>
<dbReference type="PROSITE" id="PS50897">
    <property type="entry name" value="CTLH"/>
    <property type="match status" value="1"/>
</dbReference>
<feature type="compositionally biased region" description="Gly residues" evidence="1">
    <location>
        <begin position="515"/>
        <end position="533"/>
    </location>
</feature>
<reference evidence="3 4" key="1">
    <citation type="journal article" date="2018" name="Mol. Biol. Evol.">
        <title>Broad Genomic Sampling Reveals a Smut Pathogenic Ancestry of the Fungal Clade Ustilaginomycotina.</title>
        <authorList>
            <person name="Kijpornyongpan T."/>
            <person name="Mondo S.J."/>
            <person name="Barry K."/>
            <person name="Sandor L."/>
            <person name="Lee J."/>
            <person name="Lipzen A."/>
            <person name="Pangilinan J."/>
            <person name="LaButti K."/>
            <person name="Hainaut M."/>
            <person name="Henrissat B."/>
            <person name="Grigoriev I.V."/>
            <person name="Spatafora J.W."/>
            <person name="Aime M.C."/>
        </authorList>
    </citation>
    <scope>NUCLEOTIDE SEQUENCE [LARGE SCALE GENOMIC DNA]</scope>
    <source>
        <strain evidence="3 4">MCA 4718</strain>
    </source>
</reference>
<evidence type="ECO:0000259" key="2">
    <source>
        <dbReference type="PROSITE" id="PS50897"/>
    </source>
</evidence>